<evidence type="ECO:0000256" key="2">
    <source>
        <dbReference type="SAM" id="Phobius"/>
    </source>
</evidence>
<gene>
    <name evidence="3" type="ORF">GGX14DRAFT_594118</name>
</gene>
<keyword evidence="2" id="KW-0472">Membrane</keyword>
<feature type="compositionally biased region" description="Pro residues" evidence="1">
    <location>
        <begin position="43"/>
        <end position="58"/>
    </location>
</feature>
<evidence type="ECO:0000256" key="1">
    <source>
        <dbReference type="SAM" id="MobiDB-lite"/>
    </source>
</evidence>
<feature type="region of interest" description="Disordered" evidence="1">
    <location>
        <begin position="266"/>
        <end position="351"/>
    </location>
</feature>
<comment type="caution">
    <text evidence="3">The sequence shown here is derived from an EMBL/GenBank/DDBJ whole genome shotgun (WGS) entry which is preliminary data.</text>
</comment>
<feature type="region of interest" description="Disordered" evidence="1">
    <location>
        <begin position="197"/>
        <end position="252"/>
    </location>
</feature>
<feature type="region of interest" description="Disordered" evidence="1">
    <location>
        <begin position="1"/>
        <end position="146"/>
    </location>
</feature>
<dbReference type="EMBL" id="JARJCW010000116">
    <property type="protein sequence ID" value="KAJ7192749.1"/>
    <property type="molecule type" value="Genomic_DNA"/>
</dbReference>
<accession>A0AAD6Y1X0</accession>
<name>A0AAD6Y1X0_9AGAR</name>
<keyword evidence="2" id="KW-1133">Transmembrane helix</keyword>
<feature type="compositionally biased region" description="Polar residues" evidence="1">
    <location>
        <begin position="216"/>
        <end position="228"/>
    </location>
</feature>
<dbReference type="AlphaFoldDB" id="A0AAD6Y1X0"/>
<organism evidence="3 4">
    <name type="scientific">Mycena pura</name>
    <dbReference type="NCBI Taxonomy" id="153505"/>
    <lineage>
        <taxon>Eukaryota</taxon>
        <taxon>Fungi</taxon>
        <taxon>Dikarya</taxon>
        <taxon>Basidiomycota</taxon>
        <taxon>Agaricomycotina</taxon>
        <taxon>Agaricomycetes</taxon>
        <taxon>Agaricomycetidae</taxon>
        <taxon>Agaricales</taxon>
        <taxon>Marasmiineae</taxon>
        <taxon>Mycenaceae</taxon>
        <taxon>Mycena</taxon>
    </lineage>
</organism>
<feature type="compositionally biased region" description="Polar residues" evidence="1">
    <location>
        <begin position="103"/>
        <end position="119"/>
    </location>
</feature>
<evidence type="ECO:0000313" key="3">
    <source>
        <dbReference type="EMBL" id="KAJ7192749.1"/>
    </source>
</evidence>
<feature type="compositionally biased region" description="Polar residues" evidence="1">
    <location>
        <begin position="1"/>
        <end position="10"/>
    </location>
</feature>
<feature type="transmembrane region" description="Helical" evidence="2">
    <location>
        <begin position="168"/>
        <end position="191"/>
    </location>
</feature>
<feature type="compositionally biased region" description="Polar residues" evidence="1">
    <location>
        <begin position="314"/>
        <end position="326"/>
    </location>
</feature>
<feature type="compositionally biased region" description="Low complexity" evidence="1">
    <location>
        <begin position="120"/>
        <end position="146"/>
    </location>
</feature>
<reference evidence="3" key="1">
    <citation type="submission" date="2023-03" db="EMBL/GenBank/DDBJ databases">
        <title>Massive genome expansion in bonnet fungi (Mycena s.s.) driven by repeated elements and novel gene families across ecological guilds.</title>
        <authorList>
            <consortium name="Lawrence Berkeley National Laboratory"/>
            <person name="Harder C.B."/>
            <person name="Miyauchi S."/>
            <person name="Viragh M."/>
            <person name="Kuo A."/>
            <person name="Thoen E."/>
            <person name="Andreopoulos B."/>
            <person name="Lu D."/>
            <person name="Skrede I."/>
            <person name="Drula E."/>
            <person name="Henrissat B."/>
            <person name="Morin E."/>
            <person name="Kohler A."/>
            <person name="Barry K."/>
            <person name="LaButti K."/>
            <person name="Morin E."/>
            <person name="Salamov A."/>
            <person name="Lipzen A."/>
            <person name="Mereny Z."/>
            <person name="Hegedus B."/>
            <person name="Baldrian P."/>
            <person name="Stursova M."/>
            <person name="Weitz H."/>
            <person name="Taylor A."/>
            <person name="Grigoriev I.V."/>
            <person name="Nagy L.G."/>
            <person name="Martin F."/>
            <person name="Kauserud H."/>
        </authorList>
    </citation>
    <scope>NUCLEOTIDE SEQUENCE</scope>
    <source>
        <strain evidence="3">9144</strain>
    </source>
</reference>
<keyword evidence="4" id="KW-1185">Reference proteome</keyword>
<protein>
    <submittedName>
        <fullName evidence="3">Uncharacterized protein</fullName>
    </submittedName>
</protein>
<keyword evidence="2" id="KW-0812">Transmembrane</keyword>
<evidence type="ECO:0000313" key="4">
    <source>
        <dbReference type="Proteomes" id="UP001219525"/>
    </source>
</evidence>
<feature type="compositionally biased region" description="Low complexity" evidence="1">
    <location>
        <begin position="59"/>
        <end position="85"/>
    </location>
</feature>
<sequence length="351" mass="35501">MGSTQSTNKPESPPPEPTKFQPTRPGKAPPSPPSSSQPRTTDDPPPAGASTPPPPLSPPTTKAAPAPSASSFTGSAGPSSPAASANRVVDGSSDSPLPPGQLASGTSGILSESFPSESFSTVPASPLAPSALASPASATASGSISSSTATTSTAASATLNPGPKHVAVPAWIVAPIFGFAALVAIAGFVAYRSGRRHAAGARGQRPVTDSELRAGSSRTSTYGFQFNNPAGRGPGESLRVETCSSDPERQSRSAIADEAALAALPDTSLGPWQFRTPPSPSSPAYSPTTIDSAHWQPGDHHPLAGSSPLMRAPTSESDTVGPTSRGSPPPYDSSWRLQPPLPNAYSDQKVF</sequence>
<dbReference type="Proteomes" id="UP001219525">
    <property type="component" value="Unassembled WGS sequence"/>
</dbReference>
<proteinExistence type="predicted"/>